<dbReference type="AlphaFoldDB" id="A0A7X8TT81"/>
<gene>
    <name evidence="1" type="ORF">HGP28_15950</name>
</gene>
<dbReference type="PANTHER" id="PTHR13061:SF56">
    <property type="entry name" value="PROTEIN YRDA"/>
    <property type="match status" value="1"/>
</dbReference>
<comment type="caution">
    <text evidence="1">The sequence shown here is derived from an EMBL/GenBank/DDBJ whole genome shotgun (WGS) entry which is preliminary data.</text>
</comment>
<protein>
    <submittedName>
        <fullName evidence="1">Gamma carbonic anhydrase family protein</fullName>
    </submittedName>
</protein>
<dbReference type="InterPro" id="IPR050484">
    <property type="entry name" value="Transf_Hexapept/Carb_Anhydrase"/>
</dbReference>
<keyword evidence="2" id="KW-1185">Reference proteome</keyword>
<dbReference type="EMBL" id="JABAIK010000019">
    <property type="protein sequence ID" value="NLS14374.1"/>
    <property type="molecule type" value="Genomic_DNA"/>
</dbReference>
<accession>A0A7X8TT81</accession>
<dbReference type="Gene3D" id="2.160.10.10">
    <property type="entry name" value="Hexapeptide repeat proteins"/>
    <property type="match status" value="1"/>
</dbReference>
<dbReference type="InterPro" id="IPR047324">
    <property type="entry name" value="LbH_gamma_CA-like"/>
</dbReference>
<organism evidence="1 2">
    <name type="scientific">Vibrio agarilyticus</name>
    <dbReference type="NCBI Taxonomy" id="2726741"/>
    <lineage>
        <taxon>Bacteria</taxon>
        <taxon>Pseudomonadati</taxon>
        <taxon>Pseudomonadota</taxon>
        <taxon>Gammaproteobacteria</taxon>
        <taxon>Vibrionales</taxon>
        <taxon>Vibrionaceae</taxon>
        <taxon>Vibrio</taxon>
    </lineage>
</organism>
<dbReference type="CDD" id="cd04645">
    <property type="entry name" value="LbH_gamma_CA_like"/>
    <property type="match status" value="1"/>
</dbReference>
<dbReference type="PANTHER" id="PTHR13061">
    <property type="entry name" value="DYNACTIN SUBUNIT P25"/>
    <property type="match status" value="1"/>
</dbReference>
<dbReference type="InterPro" id="IPR001451">
    <property type="entry name" value="Hexapep"/>
</dbReference>
<sequence>MDSLRSYKGIAPTIGFDVFIDPSSVLVGDIHIGDHSSIWPLVAARGDVNHIRIGQRSNIQDGSVLHVTHKNASNPAGYPLIIGDDVTVGHKVMLHGCTIENRVLIGMGSIVLDGAVIKHDVMIGAGSLVPPGKTLESGYLYLGSPVKQVRSLTDDEREFLLRSANNYVQNKTDYLCQVRSV</sequence>
<evidence type="ECO:0000313" key="1">
    <source>
        <dbReference type="EMBL" id="NLS14374.1"/>
    </source>
</evidence>
<evidence type="ECO:0000313" key="2">
    <source>
        <dbReference type="Proteomes" id="UP000535589"/>
    </source>
</evidence>
<proteinExistence type="predicted"/>
<reference evidence="1 2" key="1">
    <citation type="submission" date="2020-04" db="EMBL/GenBank/DDBJ databases">
        <title>Vibrio sp. SM6, a novel species isolated from seawater.</title>
        <authorList>
            <person name="Wang X."/>
        </authorList>
    </citation>
    <scope>NUCLEOTIDE SEQUENCE [LARGE SCALE GENOMIC DNA]</scope>
    <source>
        <strain evidence="1 2">SM6</strain>
    </source>
</reference>
<dbReference type="Proteomes" id="UP000535589">
    <property type="component" value="Unassembled WGS sequence"/>
</dbReference>
<dbReference type="InterPro" id="IPR011004">
    <property type="entry name" value="Trimer_LpxA-like_sf"/>
</dbReference>
<name>A0A7X8TT81_9VIBR</name>
<dbReference type="RefSeq" id="WP_168837471.1">
    <property type="nucleotide sequence ID" value="NZ_JABAIK010000019.1"/>
</dbReference>
<dbReference type="SUPFAM" id="SSF51161">
    <property type="entry name" value="Trimeric LpxA-like enzymes"/>
    <property type="match status" value="1"/>
</dbReference>
<dbReference type="Pfam" id="PF00132">
    <property type="entry name" value="Hexapep"/>
    <property type="match status" value="1"/>
</dbReference>